<feature type="compositionally biased region" description="Low complexity" evidence="3">
    <location>
        <begin position="80"/>
        <end position="91"/>
    </location>
</feature>
<dbReference type="InterPro" id="IPR000953">
    <property type="entry name" value="Chromo/chromo_shadow_dom"/>
</dbReference>
<dbReference type="InterPro" id="IPR016197">
    <property type="entry name" value="Chromo-like_dom_sf"/>
</dbReference>
<feature type="compositionally biased region" description="Polar residues" evidence="3">
    <location>
        <begin position="99"/>
        <end position="109"/>
    </location>
</feature>
<dbReference type="PROSITE" id="PS50013">
    <property type="entry name" value="CHROMO_2"/>
    <property type="match status" value="2"/>
</dbReference>
<name>A0A3S5BWN8_9PLAT</name>
<evidence type="ECO:0000256" key="3">
    <source>
        <dbReference type="SAM" id="MobiDB-lite"/>
    </source>
</evidence>
<comment type="caution">
    <text evidence="5">The sequence shown here is derived from an EMBL/GenBank/DDBJ whole genome shotgun (WGS) entry which is preliminary data.</text>
</comment>
<dbReference type="AlphaFoldDB" id="A0A3S5BWN8"/>
<dbReference type="PRINTS" id="PR00504">
    <property type="entry name" value="CHROMODOMAIN"/>
</dbReference>
<reference evidence="5" key="1">
    <citation type="submission" date="2018-11" db="EMBL/GenBank/DDBJ databases">
        <authorList>
            <consortium name="Pathogen Informatics"/>
        </authorList>
    </citation>
    <scope>NUCLEOTIDE SEQUENCE</scope>
</reference>
<proteinExistence type="predicted"/>
<dbReference type="SUPFAM" id="SSF54160">
    <property type="entry name" value="Chromo domain-like"/>
    <property type="match status" value="2"/>
</dbReference>
<feature type="region of interest" description="Disordered" evidence="3">
    <location>
        <begin position="68"/>
        <end position="170"/>
    </location>
</feature>
<keyword evidence="2" id="KW-0539">Nucleus</keyword>
<evidence type="ECO:0000256" key="1">
    <source>
        <dbReference type="ARBA" id="ARBA00004123"/>
    </source>
</evidence>
<keyword evidence="6" id="KW-1185">Reference proteome</keyword>
<dbReference type="Proteomes" id="UP000784294">
    <property type="component" value="Unassembled WGS sequence"/>
</dbReference>
<sequence length="196" mass="21906">MPAKRHDDDDDSEEIGEDEFQVEKILRVRIRNGKKEYFLKWKGYGDEENTWEPEENLDCPDLIKEFEERRAKERTITTPSSARATSSLDSSTKTRAAKSISQPINNALSPSRKDKPESLENEPQSKKKRTTPPCDDADSSSEITSSKVRPSSTAVAASLPSPSVQPRGFGRGLKAERILGATDSSGELMFLMKWSV</sequence>
<dbReference type="InterPro" id="IPR008251">
    <property type="entry name" value="Chromo_shadow_dom"/>
</dbReference>
<evidence type="ECO:0000256" key="2">
    <source>
        <dbReference type="ARBA" id="ARBA00023242"/>
    </source>
</evidence>
<dbReference type="GO" id="GO:0000792">
    <property type="term" value="C:heterochromatin"/>
    <property type="evidence" value="ECO:0007669"/>
    <property type="project" value="UniProtKB-ARBA"/>
</dbReference>
<organism evidence="5 6">
    <name type="scientific">Protopolystoma xenopodis</name>
    <dbReference type="NCBI Taxonomy" id="117903"/>
    <lineage>
        <taxon>Eukaryota</taxon>
        <taxon>Metazoa</taxon>
        <taxon>Spiralia</taxon>
        <taxon>Lophotrochozoa</taxon>
        <taxon>Platyhelminthes</taxon>
        <taxon>Monogenea</taxon>
        <taxon>Polyopisthocotylea</taxon>
        <taxon>Polystomatidea</taxon>
        <taxon>Polystomatidae</taxon>
        <taxon>Protopolystoma</taxon>
    </lineage>
</organism>
<feature type="non-terminal residue" evidence="5">
    <location>
        <position position="196"/>
    </location>
</feature>
<dbReference type="OrthoDB" id="433924at2759"/>
<dbReference type="SMART" id="SM00298">
    <property type="entry name" value="CHROMO"/>
    <property type="match status" value="1"/>
</dbReference>
<dbReference type="InterPro" id="IPR051219">
    <property type="entry name" value="Heterochromatin_chromo-domain"/>
</dbReference>
<evidence type="ECO:0000313" key="6">
    <source>
        <dbReference type="Proteomes" id="UP000784294"/>
    </source>
</evidence>
<evidence type="ECO:0000259" key="4">
    <source>
        <dbReference type="PROSITE" id="PS50013"/>
    </source>
</evidence>
<dbReference type="InterPro" id="IPR023779">
    <property type="entry name" value="Chromodomain_CS"/>
</dbReference>
<dbReference type="InterPro" id="IPR017984">
    <property type="entry name" value="Chromo_dom_subgr"/>
</dbReference>
<feature type="domain" description="Chromo" evidence="4">
    <location>
        <begin position="173"/>
        <end position="196"/>
    </location>
</feature>
<dbReference type="GO" id="GO:0005634">
    <property type="term" value="C:nucleus"/>
    <property type="evidence" value="ECO:0007669"/>
    <property type="project" value="UniProtKB-SubCell"/>
</dbReference>
<dbReference type="InterPro" id="IPR023780">
    <property type="entry name" value="Chromo_domain"/>
</dbReference>
<dbReference type="Gene3D" id="2.40.50.40">
    <property type="match status" value="2"/>
</dbReference>
<dbReference type="Pfam" id="PF01393">
    <property type="entry name" value="Chromo_shadow"/>
    <property type="match status" value="1"/>
</dbReference>
<dbReference type="Pfam" id="PF00385">
    <property type="entry name" value="Chromo"/>
    <property type="match status" value="1"/>
</dbReference>
<comment type="subcellular location">
    <subcellularLocation>
        <location evidence="1">Nucleus</location>
    </subcellularLocation>
</comment>
<dbReference type="PANTHER" id="PTHR22812">
    <property type="entry name" value="CHROMOBOX PROTEIN"/>
    <property type="match status" value="1"/>
</dbReference>
<gene>
    <name evidence="5" type="ORF">PXEA_LOCUS37010</name>
</gene>
<protein>
    <recommendedName>
        <fullName evidence="4">Chromo domain-containing protein</fullName>
    </recommendedName>
</protein>
<dbReference type="CDD" id="cd18631">
    <property type="entry name" value="CD_HP1_like"/>
    <property type="match status" value="1"/>
</dbReference>
<dbReference type="PROSITE" id="PS00598">
    <property type="entry name" value="CHROMO_1"/>
    <property type="match status" value="1"/>
</dbReference>
<accession>A0A3S5BWN8</accession>
<feature type="domain" description="Chromo" evidence="4">
    <location>
        <begin position="20"/>
        <end position="78"/>
    </location>
</feature>
<evidence type="ECO:0000313" key="5">
    <source>
        <dbReference type="EMBL" id="VEL43570.1"/>
    </source>
</evidence>
<dbReference type="EMBL" id="CAAALY010282805">
    <property type="protein sequence ID" value="VEL43570.1"/>
    <property type="molecule type" value="Genomic_DNA"/>
</dbReference>
<feature type="compositionally biased region" description="Polar residues" evidence="3">
    <location>
        <begin position="140"/>
        <end position="164"/>
    </location>
</feature>